<evidence type="ECO:0000313" key="2">
    <source>
        <dbReference type="EMBL" id="EDM18517.1"/>
    </source>
</evidence>
<organism evidence="2 3">
    <name type="scientific">Rattus norvegicus</name>
    <name type="common">Rat</name>
    <dbReference type="NCBI Taxonomy" id="10116"/>
    <lineage>
        <taxon>Eukaryota</taxon>
        <taxon>Metazoa</taxon>
        <taxon>Chordata</taxon>
        <taxon>Craniata</taxon>
        <taxon>Vertebrata</taxon>
        <taxon>Euteleostomi</taxon>
        <taxon>Mammalia</taxon>
        <taxon>Eutheria</taxon>
        <taxon>Euarchontoglires</taxon>
        <taxon>Glires</taxon>
        <taxon>Rodentia</taxon>
        <taxon>Myomorpha</taxon>
        <taxon>Muroidea</taxon>
        <taxon>Muridae</taxon>
        <taxon>Murinae</taxon>
        <taxon>Rattus</taxon>
    </lineage>
</organism>
<dbReference type="EMBL" id="CH473956">
    <property type="protein sequence ID" value="EDM18517.1"/>
    <property type="molecule type" value="Genomic_DNA"/>
</dbReference>
<sequence length="46" mass="5347">MLICIICVFYFSLLSFSKEMHSLVVRIHTARSRPWIGSLALVCLYQ</sequence>
<accession>A6I663</accession>
<protein>
    <submittedName>
        <fullName evidence="2">RCG39752</fullName>
    </submittedName>
</protein>
<keyword evidence="1" id="KW-0732">Signal</keyword>
<dbReference type="Proteomes" id="UP000234681">
    <property type="component" value="Chromosome 1"/>
</dbReference>
<evidence type="ECO:0000256" key="1">
    <source>
        <dbReference type="SAM" id="SignalP"/>
    </source>
</evidence>
<proteinExistence type="predicted"/>
<evidence type="ECO:0000313" key="3">
    <source>
        <dbReference type="Proteomes" id="UP000234681"/>
    </source>
</evidence>
<feature type="signal peptide" evidence="1">
    <location>
        <begin position="1"/>
        <end position="17"/>
    </location>
</feature>
<gene>
    <name evidence="2" type="ORF">rCG_39752</name>
</gene>
<reference evidence="2 3" key="1">
    <citation type="submission" date="2005-09" db="EMBL/GenBank/DDBJ databases">
        <authorList>
            <person name="Mural R.J."/>
            <person name="Li P.W."/>
            <person name="Adams M.D."/>
            <person name="Amanatides P.G."/>
            <person name="Baden-Tillson H."/>
            <person name="Barnstead M."/>
            <person name="Chin S.H."/>
            <person name="Dew I."/>
            <person name="Evans C.A."/>
            <person name="Ferriera S."/>
            <person name="Flanigan M."/>
            <person name="Fosler C."/>
            <person name="Glodek A."/>
            <person name="Gu Z."/>
            <person name="Holt R.A."/>
            <person name="Jennings D."/>
            <person name="Kraft C.L."/>
            <person name="Lu F."/>
            <person name="Nguyen T."/>
            <person name="Nusskern D.R."/>
            <person name="Pfannkoch C.M."/>
            <person name="Sitter C."/>
            <person name="Sutton G.G."/>
            <person name="Venter J.C."/>
            <person name="Wang Z."/>
            <person name="Woodage T."/>
            <person name="Zheng X.H."/>
            <person name="Zhong F."/>
        </authorList>
    </citation>
    <scope>NUCLEOTIDE SEQUENCE [LARGE SCALE GENOMIC DNA]</scope>
    <source>
        <strain>BN</strain>
        <strain evidence="3">Sprague-Dawley</strain>
    </source>
</reference>
<dbReference type="AlphaFoldDB" id="A6I663"/>
<feature type="chain" id="PRO_5039889734" evidence="1">
    <location>
        <begin position="18"/>
        <end position="46"/>
    </location>
</feature>
<name>A6I663_RAT</name>